<evidence type="ECO:0000313" key="2">
    <source>
        <dbReference type="Proteomes" id="UP001597045"/>
    </source>
</evidence>
<accession>A0ABW3MED9</accession>
<comment type="caution">
    <text evidence="1">The sequence shown here is derived from an EMBL/GenBank/DDBJ whole genome shotgun (WGS) entry which is preliminary data.</text>
</comment>
<gene>
    <name evidence="1" type="ORF">ACFQ1S_27825</name>
</gene>
<evidence type="ECO:0008006" key="3">
    <source>
        <dbReference type="Google" id="ProtNLM"/>
    </source>
</evidence>
<dbReference type="EMBL" id="JBHTIS010001960">
    <property type="protein sequence ID" value="MFD1049073.1"/>
    <property type="molecule type" value="Genomic_DNA"/>
</dbReference>
<sequence>MAKVRNGMTPRDVVAILGPPLDFTDETDPGLGGGAGGRAGWRPLGLWWLYADWPKPGVEITVFFAHGEVASYTERPWHPPEDEVVWDEWAYEVMVDHVALMEEEFPDQRLADQPGWYELTTQEVLDFVIATRADPIAPGRIGHSARRFDDVDVLVSKFRV</sequence>
<name>A0ABW3MED9_9PSEU</name>
<proteinExistence type="predicted"/>
<dbReference type="Proteomes" id="UP001597045">
    <property type="component" value="Unassembled WGS sequence"/>
</dbReference>
<protein>
    <recommendedName>
        <fullName evidence="3">Immunity protein Imm1</fullName>
    </recommendedName>
</protein>
<feature type="non-terminal residue" evidence="1">
    <location>
        <position position="160"/>
    </location>
</feature>
<reference evidence="2" key="1">
    <citation type="journal article" date="2019" name="Int. J. Syst. Evol. Microbiol.">
        <title>The Global Catalogue of Microorganisms (GCM) 10K type strain sequencing project: providing services to taxonomists for standard genome sequencing and annotation.</title>
        <authorList>
            <consortium name="The Broad Institute Genomics Platform"/>
            <consortium name="The Broad Institute Genome Sequencing Center for Infectious Disease"/>
            <person name="Wu L."/>
            <person name="Ma J."/>
        </authorList>
    </citation>
    <scope>NUCLEOTIDE SEQUENCE [LARGE SCALE GENOMIC DNA]</scope>
    <source>
        <strain evidence="2">JCM 31486</strain>
    </source>
</reference>
<evidence type="ECO:0000313" key="1">
    <source>
        <dbReference type="EMBL" id="MFD1049073.1"/>
    </source>
</evidence>
<keyword evidence="2" id="KW-1185">Reference proteome</keyword>
<organism evidence="1 2">
    <name type="scientific">Kibdelosporangium lantanae</name>
    <dbReference type="NCBI Taxonomy" id="1497396"/>
    <lineage>
        <taxon>Bacteria</taxon>
        <taxon>Bacillati</taxon>
        <taxon>Actinomycetota</taxon>
        <taxon>Actinomycetes</taxon>
        <taxon>Pseudonocardiales</taxon>
        <taxon>Pseudonocardiaceae</taxon>
        <taxon>Kibdelosporangium</taxon>
    </lineage>
</organism>